<proteinExistence type="predicted"/>
<keyword evidence="1" id="KW-0472">Membrane</keyword>
<dbReference type="Proteomes" id="UP001461498">
    <property type="component" value="Unassembled WGS sequence"/>
</dbReference>
<protein>
    <submittedName>
        <fullName evidence="2">Uncharacterized protein</fullName>
    </submittedName>
</protein>
<feature type="transmembrane region" description="Helical" evidence="1">
    <location>
        <begin position="132"/>
        <end position="149"/>
    </location>
</feature>
<evidence type="ECO:0000313" key="2">
    <source>
        <dbReference type="EMBL" id="KAK9511972.1"/>
    </source>
</evidence>
<evidence type="ECO:0000313" key="3">
    <source>
        <dbReference type="Proteomes" id="UP001461498"/>
    </source>
</evidence>
<keyword evidence="1" id="KW-0812">Transmembrane</keyword>
<organism evidence="2 3">
    <name type="scientific">Rhynocoris fuscipes</name>
    <dbReference type="NCBI Taxonomy" id="488301"/>
    <lineage>
        <taxon>Eukaryota</taxon>
        <taxon>Metazoa</taxon>
        <taxon>Ecdysozoa</taxon>
        <taxon>Arthropoda</taxon>
        <taxon>Hexapoda</taxon>
        <taxon>Insecta</taxon>
        <taxon>Pterygota</taxon>
        <taxon>Neoptera</taxon>
        <taxon>Paraneoptera</taxon>
        <taxon>Hemiptera</taxon>
        <taxon>Heteroptera</taxon>
        <taxon>Panheteroptera</taxon>
        <taxon>Cimicomorpha</taxon>
        <taxon>Reduviidae</taxon>
        <taxon>Harpactorinae</taxon>
        <taxon>Harpactorini</taxon>
        <taxon>Rhynocoris</taxon>
    </lineage>
</organism>
<evidence type="ECO:0000256" key="1">
    <source>
        <dbReference type="SAM" id="Phobius"/>
    </source>
</evidence>
<dbReference type="EMBL" id="JAPXFL010000001">
    <property type="protein sequence ID" value="KAK9511972.1"/>
    <property type="molecule type" value="Genomic_DNA"/>
</dbReference>
<gene>
    <name evidence="2" type="ORF">O3M35_000523</name>
</gene>
<name>A0AAW1DMZ2_9HEMI</name>
<reference evidence="2 3" key="1">
    <citation type="submission" date="2022-12" db="EMBL/GenBank/DDBJ databases">
        <title>Chromosome-level genome assembly of true bugs.</title>
        <authorList>
            <person name="Ma L."/>
            <person name="Li H."/>
        </authorList>
    </citation>
    <scope>NUCLEOTIDE SEQUENCE [LARGE SCALE GENOMIC DNA]</scope>
    <source>
        <strain evidence="2">Lab_2022b</strain>
    </source>
</reference>
<sequence length="154" mass="17194">MKTKMTPDFIVEERDNLDVEQPLTCTSVIDSVLDQITIYQLGRGVPKENYTYMSLMSAMMTMAGGALHAVFSLMLALAPITEIVLHVLRFTLEKASEICRTTNRQELGIKIVIFTMQLLSALFLVTFVFGTILFPVFMMGIAVLSKLLYMATGI</sequence>
<dbReference type="AlphaFoldDB" id="A0AAW1DMZ2"/>
<feature type="transmembrane region" description="Helical" evidence="1">
    <location>
        <begin position="66"/>
        <end position="87"/>
    </location>
</feature>
<keyword evidence="3" id="KW-1185">Reference proteome</keyword>
<keyword evidence="1" id="KW-1133">Transmembrane helix</keyword>
<accession>A0AAW1DMZ2</accession>
<comment type="caution">
    <text evidence="2">The sequence shown here is derived from an EMBL/GenBank/DDBJ whole genome shotgun (WGS) entry which is preliminary data.</text>
</comment>